<keyword evidence="1" id="KW-0812">Transmembrane</keyword>
<protein>
    <submittedName>
        <fullName evidence="2">Uncharacterized protein</fullName>
    </submittedName>
</protein>
<comment type="caution">
    <text evidence="2">The sequence shown here is derived from an EMBL/GenBank/DDBJ whole genome shotgun (WGS) entry which is preliminary data.</text>
</comment>
<dbReference type="STRING" id="1802385.A2856_02820"/>
<organism evidence="2 3">
    <name type="scientific">Candidatus Uhrbacteria bacterium RIFCSPHIGHO2_01_FULL_63_20</name>
    <dbReference type="NCBI Taxonomy" id="1802385"/>
    <lineage>
        <taxon>Bacteria</taxon>
        <taxon>Candidatus Uhriibacteriota</taxon>
    </lineage>
</organism>
<sequence>MKRTPSRRAQAFIVATNALAVATVLGLAVGVPVALTAGDLTRRAKAYYRARSIERIRRQGIRRRDTLTRRLFRGL</sequence>
<reference evidence="2 3" key="1">
    <citation type="journal article" date="2016" name="Nat. Commun.">
        <title>Thousands of microbial genomes shed light on interconnected biogeochemical processes in an aquifer system.</title>
        <authorList>
            <person name="Anantharaman K."/>
            <person name="Brown C.T."/>
            <person name="Hug L.A."/>
            <person name="Sharon I."/>
            <person name="Castelle C.J."/>
            <person name="Probst A.J."/>
            <person name="Thomas B.C."/>
            <person name="Singh A."/>
            <person name="Wilkins M.J."/>
            <person name="Karaoz U."/>
            <person name="Brodie E.L."/>
            <person name="Williams K.H."/>
            <person name="Hubbard S.S."/>
            <person name="Banfield J.F."/>
        </authorList>
    </citation>
    <scope>NUCLEOTIDE SEQUENCE [LARGE SCALE GENOMIC DNA]</scope>
</reference>
<keyword evidence="1" id="KW-0472">Membrane</keyword>
<dbReference type="EMBL" id="MGDT01000007">
    <property type="protein sequence ID" value="OGL66589.1"/>
    <property type="molecule type" value="Genomic_DNA"/>
</dbReference>
<feature type="transmembrane region" description="Helical" evidence="1">
    <location>
        <begin position="12"/>
        <end position="35"/>
    </location>
</feature>
<evidence type="ECO:0000313" key="2">
    <source>
        <dbReference type="EMBL" id="OGL66589.1"/>
    </source>
</evidence>
<accession>A0A1F7TKU4</accession>
<proteinExistence type="predicted"/>
<gene>
    <name evidence="2" type="ORF">A2856_02820</name>
</gene>
<dbReference type="Proteomes" id="UP000177885">
    <property type="component" value="Unassembled WGS sequence"/>
</dbReference>
<evidence type="ECO:0000256" key="1">
    <source>
        <dbReference type="SAM" id="Phobius"/>
    </source>
</evidence>
<dbReference type="AlphaFoldDB" id="A0A1F7TKU4"/>
<name>A0A1F7TKU4_9BACT</name>
<keyword evidence="1" id="KW-1133">Transmembrane helix</keyword>
<evidence type="ECO:0000313" key="3">
    <source>
        <dbReference type="Proteomes" id="UP000177885"/>
    </source>
</evidence>